<comment type="subcellular location">
    <subcellularLocation>
        <location evidence="1">Membrane</location>
        <topology evidence="1">Multi-pass membrane protein</topology>
    </subcellularLocation>
</comment>
<dbReference type="CDD" id="cd05339">
    <property type="entry name" value="17beta-HSDXI-like_SDR_c"/>
    <property type="match status" value="1"/>
</dbReference>
<organism evidence="13 14">
    <name type="scientific">Stomoxys calcitrans</name>
    <name type="common">Stable fly</name>
    <name type="synonym">Conops calcitrans</name>
    <dbReference type="NCBI Taxonomy" id="35570"/>
    <lineage>
        <taxon>Eukaryota</taxon>
        <taxon>Metazoa</taxon>
        <taxon>Ecdysozoa</taxon>
        <taxon>Arthropoda</taxon>
        <taxon>Hexapoda</taxon>
        <taxon>Insecta</taxon>
        <taxon>Pterygota</taxon>
        <taxon>Neoptera</taxon>
        <taxon>Endopterygota</taxon>
        <taxon>Diptera</taxon>
        <taxon>Brachycera</taxon>
        <taxon>Muscomorpha</taxon>
        <taxon>Muscoidea</taxon>
        <taxon>Muscidae</taxon>
        <taxon>Stomoxys</taxon>
    </lineage>
</organism>
<evidence type="ECO:0000256" key="7">
    <source>
        <dbReference type="ARBA" id="ARBA00023098"/>
    </source>
</evidence>
<evidence type="ECO:0000256" key="2">
    <source>
        <dbReference type="ARBA" id="ARBA00006484"/>
    </source>
</evidence>
<protein>
    <recommendedName>
        <fullName evidence="10">Short-chain dehydrogenase/reductase 3</fullName>
    </recommendedName>
    <alternativeName>
        <fullName evidence="11">Retinal short-chain dehydrogenase/reductase 1</fullName>
    </alternativeName>
</protein>
<dbReference type="PRINTS" id="PR00081">
    <property type="entry name" value="GDHRDH"/>
</dbReference>
<keyword evidence="4" id="KW-0521">NADP</keyword>
<dbReference type="VEuPathDB" id="VectorBase:SCAU010047"/>
<dbReference type="SUPFAM" id="SSF51735">
    <property type="entry name" value="NAD(P)-binding Rossmann-fold domains"/>
    <property type="match status" value="1"/>
</dbReference>
<dbReference type="PRINTS" id="PR00080">
    <property type="entry name" value="SDRFAMILY"/>
</dbReference>
<evidence type="ECO:0000256" key="9">
    <source>
        <dbReference type="ARBA" id="ARBA00059620"/>
    </source>
</evidence>
<dbReference type="KEGG" id="scac:106081568"/>
<keyword evidence="3" id="KW-0812">Transmembrane</keyword>
<sequence length="313" mass="35606">MANRSDNSSSPDYAAILQTILEVIVFHIKFWFATFEGIVRSFLPKEEVDVRGKFVFITGTGHGMGKYMAQQYAGLGAKIICVDVNEKNNTQTVKEIKQGGGSAFGYTCDVTNRQAIFELAEKVQQEHGFIEIIVNNAGIMPCRPLLEQTEQEIRLMYDVNVMAHFWILQAFLPQMISKNKGHIVAMSSCAGLFGLPNLVPYCGTKFAVRGIMQSMNEELRRLNKQNNIKFTTIYPYMVDTGLCKNPHFRFSWMKMVEPKEAASAIIYAQRTGLEEVSIPRHYIYLEKIGRLWPRKAMRVANDFVDAYVESDKK</sequence>
<dbReference type="Pfam" id="PF00106">
    <property type="entry name" value="adh_short"/>
    <property type="match status" value="1"/>
</dbReference>
<dbReference type="OrthoDB" id="5840532at2759"/>
<dbReference type="Proteomes" id="UP000095300">
    <property type="component" value="Unassembled WGS sequence"/>
</dbReference>
<keyword evidence="5" id="KW-1133">Transmembrane helix</keyword>
<evidence type="ECO:0000256" key="10">
    <source>
        <dbReference type="ARBA" id="ARBA00068717"/>
    </source>
</evidence>
<evidence type="ECO:0000256" key="1">
    <source>
        <dbReference type="ARBA" id="ARBA00004141"/>
    </source>
</evidence>
<keyword evidence="8" id="KW-0472">Membrane</keyword>
<evidence type="ECO:0000313" key="13">
    <source>
        <dbReference type="EnsemblMetazoa" id="SCAU010047-PA"/>
    </source>
</evidence>
<dbReference type="AlphaFoldDB" id="A0A1I8PPZ8"/>
<evidence type="ECO:0000256" key="8">
    <source>
        <dbReference type="ARBA" id="ARBA00023136"/>
    </source>
</evidence>
<evidence type="ECO:0000256" key="3">
    <source>
        <dbReference type="ARBA" id="ARBA00022692"/>
    </source>
</evidence>
<dbReference type="InterPro" id="IPR002347">
    <property type="entry name" value="SDR_fam"/>
</dbReference>
<dbReference type="GO" id="GO:0016020">
    <property type="term" value="C:membrane"/>
    <property type="evidence" value="ECO:0007669"/>
    <property type="project" value="UniProtKB-SubCell"/>
</dbReference>
<comment type="function">
    <text evidence="9">Catalyzes the reduction of all-trans-retinal to all-trans-retinol in the presence of NADPH.</text>
</comment>
<keyword evidence="14" id="KW-1185">Reference proteome</keyword>
<keyword evidence="7" id="KW-0443">Lipid metabolism</keyword>
<dbReference type="InterPro" id="IPR036291">
    <property type="entry name" value="NAD(P)-bd_dom_sf"/>
</dbReference>
<dbReference type="FunFam" id="3.40.50.720:FF:000131">
    <property type="entry name" value="Short-chain dehydrogenase/reductase 3"/>
    <property type="match status" value="1"/>
</dbReference>
<dbReference type="EnsemblMetazoa" id="SCAU010047-RA">
    <property type="protein sequence ID" value="SCAU010047-PA"/>
    <property type="gene ID" value="SCAU010047"/>
</dbReference>
<evidence type="ECO:0000256" key="12">
    <source>
        <dbReference type="RuleBase" id="RU000363"/>
    </source>
</evidence>
<gene>
    <name evidence="13" type="primary">106081568</name>
</gene>
<evidence type="ECO:0000256" key="4">
    <source>
        <dbReference type="ARBA" id="ARBA00022857"/>
    </source>
</evidence>
<accession>A0A1I8PPZ8</accession>
<dbReference type="STRING" id="35570.A0A1I8PPZ8"/>
<dbReference type="PANTHER" id="PTHR24322:SF736">
    <property type="entry name" value="RETINOL DEHYDROGENASE 10"/>
    <property type="match status" value="1"/>
</dbReference>
<comment type="similarity">
    <text evidence="2 12">Belongs to the short-chain dehydrogenases/reductases (SDR) family.</text>
</comment>
<name>A0A1I8PPZ8_STOCA</name>
<keyword evidence="6" id="KW-0560">Oxidoreductase</keyword>
<evidence type="ECO:0000256" key="5">
    <source>
        <dbReference type="ARBA" id="ARBA00022989"/>
    </source>
</evidence>
<dbReference type="PANTHER" id="PTHR24322">
    <property type="entry name" value="PKSB"/>
    <property type="match status" value="1"/>
</dbReference>
<reference evidence="13" key="1">
    <citation type="submission" date="2020-05" db="UniProtKB">
        <authorList>
            <consortium name="EnsemblMetazoa"/>
        </authorList>
    </citation>
    <scope>IDENTIFICATION</scope>
    <source>
        <strain evidence="13">USDA</strain>
    </source>
</reference>
<dbReference type="Gene3D" id="3.40.50.720">
    <property type="entry name" value="NAD(P)-binding Rossmann-like Domain"/>
    <property type="match status" value="1"/>
</dbReference>
<dbReference type="GO" id="GO:0052650">
    <property type="term" value="F:all-trans-retinol dehydrogenase (NADP+) activity"/>
    <property type="evidence" value="ECO:0007669"/>
    <property type="project" value="UniProtKB-ARBA"/>
</dbReference>
<dbReference type="GO" id="GO:0005811">
    <property type="term" value="C:lipid droplet"/>
    <property type="evidence" value="ECO:0007669"/>
    <property type="project" value="TreeGrafter"/>
</dbReference>
<evidence type="ECO:0000256" key="6">
    <source>
        <dbReference type="ARBA" id="ARBA00023002"/>
    </source>
</evidence>
<proteinExistence type="inferred from homology"/>
<evidence type="ECO:0000256" key="11">
    <source>
        <dbReference type="ARBA" id="ARBA00082544"/>
    </source>
</evidence>
<evidence type="ECO:0000313" key="14">
    <source>
        <dbReference type="Proteomes" id="UP000095300"/>
    </source>
</evidence>